<sequence length="261" mass="29400">MDSRDEPRWCALASDLIRKISGHLDTQCDIRRFRSVCRSWRSSTLPLPPKTTTSVLHLPGFDLGEDDNNTNNSHCTLTESTVYCIEPLSKRNTAAAAADHPGSNTNTTPCWVVRVQFSESGTVIFKDLASPYPIRAADAQLLPKELDLRDYEVRFMVMVLKKYGDLAIWRFGDDRWTNIELTPWEDFPFHCIAYHKGKFYAVDEAGGTISVDPVSLEIHQVVHPMHPSHCDKYLVQAFGDLFFSGLLLLCARGLAVWALGI</sequence>
<accession>A0A9Q0FQE9</accession>
<gene>
    <name evidence="3" type="ORF">Tsubulata_048920</name>
</gene>
<keyword evidence="4" id="KW-1185">Reference proteome</keyword>
<comment type="caution">
    <text evidence="3">The sequence shown here is derived from an EMBL/GenBank/DDBJ whole genome shotgun (WGS) entry which is preliminary data.</text>
</comment>
<protein>
    <recommendedName>
        <fullName evidence="5">F-box domain-containing protein</fullName>
    </recommendedName>
</protein>
<dbReference type="EMBL" id="JAKUCV010004563">
    <property type="protein sequence ID" value="KAJ4834969.1"/>
    <property type="molecule type" value="Genomic_DNA"/>
</dbReference>
<dbReference type="InterPro" id="IPR051304">
    <property type="entry name" value="SCF_F-box_domain"/>
</dbReference>
<name>A0A9Q0FQE9_9ROSI</name>
<feature type="domain" description="F-box" evidence="1">
    <location>
        <begin position="9"/>
        <end position="42"/>
    </location>
</feature>
<dbReference type="InterPro" id="IPR001810">
    <property type="entry name" value="F-box_dom"/>
</dbReference>
<evidence type="ECO:0000259" key="1">
    <source>
        <dbReference type="Pfam" id="PF00646"/>
    </source>
</evidence>
<dbReference type="OrthoDB" id="894775at2759"/>
<reference evidence="3" key="2">
    <citation type="journal article" date="2023" name="Plants (Basel)">
        <title>Annotation of the Turnera subulata (Passifloraceae) Draft Genome Reveals the S-Locus Evolved after the Divergence of Turneroideae from Passifloroideae in a Stepwise Manner.</title>
        <authorList>
            <person name="Henning P.M."/>
            <person name="Roalson E.H."/>
            <person name="Mir W."/>
            <person name="McCubbin A.G."/>
            <person name="Shore J.S."/>
        </authorList>
    </citation>
    <scope>NUCLEOTIDE SEQUENCE</scope>
    <source>
        <strain evidence="3">F60SS</strain>
    </source>
</reference>
<proteinExistence type="predicted"/>
<evidence type="ECO:0000313" key="3">
    <source>
        <dbReference type="EMBL" id="KAJ4834969.1"/>
    </source>
</evidence>
<organism evidence="3 4">
    <name type="scientific">Turnera subulata</name>
    <dbReference type="NCBI Taxonomy" id="218843"/>
    <lineage>
        <taxon>Eukaryota</taxon>
        <taxon>Viridiplantae</taxon>
        <taxon>Streptophyta</taxon>
        <taxon>Embryophyta</taxon>
        <taxon>Tracheophyta</taxon>
        <taxon>Spermatophyta</taxon>
        <taxon>Magnoliopsida</taxon>
        <taxon>eudicotyledons</taxon>
        <taxon>Gunneridae</taxon>
        <taxon>Pentapetalae</taxon>
        <taxon>rosids</taxon>
        <taxon>fabids</taxon>
        <taxon>Malpighiales</taxon>
        <taxon>Passifloraceae</taxon>
        <taxon>Turnera</taxon>
    </lineage>
</organism>
<dbReference type="AlphaFoldDB" id="A0A9Q0FQE9"/>
<dbReference type="Pfam" id="PF03478">
    <property type="entry name" value="Beta-prop_KIB1-4"/>
    <property type="match status" value="1"/>
</dbReference>
<dbReference type="InterPro" id="IPR005174">
    <property type="entry name" value="KIB1-4_b-propeller"/>
</dbReference>
<evidence type="ECO:0008006" key="5">
    <source>
        <dbReference type="Google" id="ProtNLM"/>
    </source>
</evidence>
<evidence type="ECO:0000313" key="4">
    <source>
        <dbReference type="Proteomes" id="UP001141552"/>
    </source>
</evidence>
<dbReference type="Pfam" id="PF00646">
    <property type="entry name" value="F-box"/>
    <property type="match status" value="1"/>
</dbReference>
<dbReference type="PANTHER" id="PTHR47123">
    <property type="entry name" value="F-BOX PROTEIN SKIP23"/>
    <property type="match status" value="1"/>
</dbReference>
<feature type="domain" description="KIB1-4 beta-propeller" evidence="2">
    <location>
        <begin position="154"/>
        <end position="242"/>
    </location>
</feature>
<dbReference type="PANTHER" id="PTHR47123:SF3">
    <property type="entry name" value="DUF295 DOMAIN-CONTAINING PROTEIN"/>
    <property type="match status" value="1"/>
</dbReference>
<evidence type="ECO:0000259" key="2">
    <source>
        <dbReference type="Pfam" id="PF03478"/>
    </source>
</evidence>
<dbReference type="Proteomes" id="UP001141552">
    <property type="component" value="Unassembled WGS sequence"/>
</dbReference>
<reference evidence="3" key="1">
    <citation type="submission" date="2022-02" db="EMBL/GenBank/DDBJ databases">
        <authorList>
            <person name="Henning P.M."/>
            <person name="McCubbin A.G."/>
            <person name="Shore J.S."/>
        </authorList>
    </citation>
    <scope>NUCLEOTIDE SEQUENCE</scope>
    <source>
        <strain evidence="3">F60SS</strain>
        <tissue evidence="3">Leaves</tissue>
    </source>
</reference>